<proteinExistence type="predicted"/>
<dbReference type="Proteomes" id="UP000450917">
    <property type="component" value="Unassembled WGS sequence"/>
</dbReference>
<evidence type="ECO:0000313" key="2">
    <source>
        <dbReference type="EMBL" id="MUG69430.1"/>
    </source>
</evidence>
<dbReference type="AlphaFoldDB" id="A0A7X3CQA2"/>
<protein>
    <submittedName>
        <fullName evidence="2">IS3 family transposase</fullName>
    </submittedName>
</protein>
<name>A0A7X3CQA2_9BACL</name>
<dbReference type="SUPFAM" id="SSF53098">
    <property type="entry name" value="Ribonuclease H-like"/>
    <property type="match status" value="1"/>
</dbReference>
<sequence length="94" mass="10879">MHGLEYTLFTCPPAILAKSIRDTPVAKAWSDGVNRLPVESFFGWFKNELYIDYRPGSPEELREAVYVHALFHNNERPQSRLKNNAPIPYRKECA</sequence>
<reference evidence="2 3" key="1">
    <citation type="submission" date="2019-11" db="EMBL/GenBank/DDBJ databases">
        <title>Draft genome sequences of five Paenibacillus species of dairy origin.</title>
        <authorList>
            <person name="Olajide A.M."/>
            <person name="Chen S."/>
            <person name="Lapointe G."/>
        </authorList>
    </citation>
    <scope>NUCLEOTIDE SEQUENCE [LARGE SCALE GENOMIC DNA]</scope>
    <source>
        <strain evidence="2 3">2CS3</strain>
    </source>
</reference>
<dbReference type="InterPro" id="IPR012337">
    <property type="entry name" value="RNaseH-like_sf"/>
</dbReference>
<dbReference type="Pfam" id="PF13333">
    <property type="entry name" value="rve_2"/>
    <property type="match status" value="1"/>
</dbReference>
<evidence type="ECO:0000259" key="1">
    <source>
        <dbReference type="Pfam" id="PF13333"/>
    </source>
</evidence>
<dbReference type="GO" id="GO:0015074">
    <property type="term" value="P:DNA integration"/>
    <property type="evidence" value="ECO:0007669"/>
    <property type="project" value="InterPro"/>
</dbReference>
<feature type="domain" description="Integrase catalytic" evidence="1">
    <location>
        <begin position="39"/>
        <end position="91"/>
    </location>
</feature>
<dbReference type="InterPro" id="IPR001584">
    <property type="entry name" value="Integrase_cat-core"/>
</dbReference>
<dbReference type="EMBL" id="WNZX01000001">
    <property type="protein sequence ID" value="MUG69430.1"/>
    <property type="molecule type" value="Genomic_DNA"/>
</dbReference>
<comment type="caution">
    <text evidence="2">The sequence shown here is derived from an EMBL/GenBank/DDBJ whole genome shotgun (WGS) entry which is preliminary data.</text>
</comment>
<gene>
    <name evidence="2" type="ORF">GNP93_01945</name>
</gene>
<organism evidence="2 3">
    <name type="scientific">Paenibacillus validus</name>
    <dbReference type="NCBI Taxonomy" id="44253"/>
    <lineage>
        <taxon>Bacteria</taxon>
        <taxon>Bacillati</taxon>
        <taxon>Bacillota</taxon>
        <taxon>Bacilli</taxon>
        <taxon>Bacillales</taxon>
        <taxon>Paenibacillaceae</taxon>
        <taxon>Paenibacillus</taxon>
    </lineage>
</organism>
<evidence type="ECO:0000313" key="3">
    <source>
        <dbReference type="Proteomes" id="UP000450917"/>
    </source>
</evidence>
<accession>A0A7X3CQA2</accession>
<keyword evidence="3" id="KW-1185">Reference proteome</keyword>